<accession>A0A7K1XUP8</accession>
<dbReference type="PANTHER" id="PTHR11851">
    <property type="entry name" value="METALLOPROTEASE"/>
    <property type="match status" value="1"/>
</dbReference>
<dbReference type="SUPFAM" id="SSF63411">
    <property type="entry name" value="LuxS/MPP-like metallohydrolase"/>
    <property type="match status" value="2"/>
</dbReference>
<keyword evidence="5" id="KW-1185">Reference proteome</keyword>
<reference evidence="4 5" key="1">
    <citation type="submission" date="2019-11" db="EMBL/GenBank/DDBJ databases">
        <title>Pedobacter sp. HMF7056 Genome sequencing and assembly.</title>
        <authorList>
            <person name="Kang H."/>
            <person name="Kim H."/>
            <person name="Joh K."/>
        </authorList>
    </citation>
    <scope>NUCLEOTIDE SEQUENCE [LARGE SCALE GENOMIC DNA]</scope>
    <source>
        <strain evidence="4 5">HMF7056</strain>
    </source>
</reference>
<evidence type="ECO:0000313" key="5">
    <source>
        <dbReference type="Proteomes" id="UP000451233"/>
    </source>
</evidence>
<evidence type="ECO:0000259" key="3">
    <source>
        <dbReference type="Pfam" id="PF05193"/>
    </source>
</evidence>
<feature type="domain" description="Peptidase M16 N-terminal" evidence="2">
    <location>
        <begin position="23"/>
        <end position="158"/>
    </location>
</feature>
<evidence type="ECO:0000259" key="2">
    <source>
        <dbReference type="Pfam" id="PF00675"/>
    </source>
</evidence>
<name>A0A7K1XUP8_9SPHI</name>
<dbReference type="Gene3D" id="3.30.830.10">
    <property type="entry name" value="Metalloenzyme, LuxS/M16 peptidase-like"/>
    <property type="match status" value="2"/>
</dbReference>
<gene>
    <name evidence="4" type="ORF">GS398_05450</name>
</gene>
<protein>
    <submittedName>
        <fullName evidence="4">Insulinase family protein</fullName>
    </submittedName>
</protein>
<comment type="caution">
    <text evidence="4">The sequence shown here is derived from an EMBL/GenBank/DDBJ whole genome shotgun (WGS) entry which is preliminary data.</text>
</comment>
<dbReference type="Pfam" id="PF05193">
    <property type="entry name" value="Peptidase_M16_C"/>
    <property type="match status" value="1"/>
</dbReference>
<dbReference type="InterPro" id="IPR050361">
    <property type="entry name" value="MPP/UQCRC_Complex"/>
</dbReference>
<evidence type="ECO:0000256" key="1">
    <source>
        <dbReference type="ARBA" id="ARBA00007261"/>
    </source>
</evidence>
<dbReference type="InterPro" id="IPR011249">
    <property type="entry name" value="Metalloenz_LuxS/M16"/>
</dbReference>
<feature type="domain" description="Peptidase M16 C-terminal" evidence="3">
    <location>
        <begin position="166"/>
        <end position="340"/>
    </location>
</feature>
<dbReference type="InterPro" id="IPR007863">
    <property type="entry name" value="Peptidase_M16_C"/>
</dbReference>
<sequence>MDYEVFSLPNGIRLLHKPALSNIAHACILINAGSRDEAEGDPGLAHFIEHLFFKRTERRNTNQILNRLELVGADLNAYTTKEYTCIHASFLQEHLERALDLFQDLVFHSVFPEDELEKEKGVILDEIASYQDQPEDAIYDDFDGLVYEGHPMGNNILGKTESVQRFTRDDILRFLSANYNTHGIVIGVLGNYPLEKLKKLVSRLFGAVKENDTSKNRIAPVLYRPATYHEKKPISQSHCVTGNLAYNLHHKNKTGLLLLNNLLGGTGMSSRLNLEIREKYGIAYTIESSYAPFSDTGMFSVYFGTDPEKKDKALKLVQRELRKLREQGLGVTQLHQAKKRFIGQIALGEENRMSLLISMSKSLVDYGRVDSLEEVFDRVNAVTAPQLLEIANEVFDPERFTTLVFDPLKE</sequence>
<dbReference type="Pfam" id="PF00675">
    <property type="entry name" value="Peptidase_M16"/>
    <property type="match status" value="1"/>
</dbReference>
<dbReference type="RefSeq" id="WP_160905687.1">
    <property type="nucleotide sequence ID" value="NZ_WVHS01000001.1"/>
</dbReference>
<proteinExistence type="inferred from homology"/>
<dbReference type="PANTHER" id="PTHR11851:SF49">
    <property type="entry name" value="MITOCHONDRIAL-PROCESSING PEPTIDASE SUBUNIT ALPHA"/>
    <property type="match status" value="1"/>
</dbReference>
<comment type="similarity">
    <text evidence="1">Belongs to the peptidase M16 family.</text>
</comment>
<dbReference type="EMBL" id="WVHS01000001">
    <property type="protein sequence ID" value="MXV14735.1"/>
    <property type="molecule type" value="Genomic_DNA"/>
</dbReference>
<organism evidence="4 5">
    <name type="scientific">Hufsiella ginkgonis</name>
    <dbReference type="NCBI Taxonomy" id="2695274"/>
    <lineage>
        <taxon>Bacteria</taxon>
        <taxon>Pseudomonadati</taxon>
        <taxon>Bacteroidota</taxon>
        <taxon>Sphingobacteriia</taxon>
        <taxon>Sphingobacteriales</taxon>
        <taxon>Sphingobacteriaceae</taxon>
        <taxon>Hufsiella</taxon>
    </lineage>
</organism>
<evidence type="ECO:0000313" key="4">
    <source>
        <dbReference type="EMBL" id="MXV14735.1"/>
    </source>
</evidence>
<dbReference type="AlphaFoldDB" id="A0A7K1XUP8"/>
<dbReference type="GO" id="GO:0046872">
    <property type="term" value="F:metal ion binding"/>
    <property type="evidence" value="ECO:0007669"/>
    <property type="project" value="InterPro"/>
</dbReference>
<dbReference type="InterPro" id="IPR011765">
    <property type="entry name" value="Pept_M16_N"/>
</dbReference>
<dbReference type="Proteomes" id="UP000451233">
    <property type="component" value="Unassembled WGS sequence"/>
</dbReference>